<proteinExistence type="predicted"/>
<name>A0A132HII6_9BURK</name>
<sequence length="79" mass="9082">MPEYDGFKIIYEVVALPKGKWAIMIEIIRREDGEVLMALHNPFPRQPFDTRLEALDNVNRYVDATIDEFEAASRASRAA</sequence>
<accession>A0A132HII6</accession>
<evidence type="ECO:0000313" key="1">
    <source>
        <dbReference type="EMBL" id="QBP09032.1"/>
    </source>
</evidence>
<dbReference type="OrthoDB" id="8966535at2"/>
<gene>
    <name evidence="1" type="ORF">DDF84_004300</name>
</gene>
<reference evidence="1 2" key="1">
    <citation type="submission" date="2019-03" db="EMBL/GenBank/DDBJ databases">
        <title>Comparative insights into the high quality Complete genome sequence of highly metal resistant Cupriavidus metallidurans strain BS1 isolated from a gold-copper mine.</title>
        <authorList>
            <person name="Mazhar H.S."/>
            <person name="Rensing C."/>
        </authorList>
    </citation>
    <scope>NUCLEOTIDE SEQUENCE [LARGE SCALE GENOMIC DNA]</scope>
    <source>
        <strain evidence="1 2">BS1</strain>
    </source>
</reference>
<protein>
    <submittedName>
        <fullName evidence="1">Uncharacterized protein</fullName>
    </submittedName>
</protein>
<evidence type="ECO:0000313" key="2">
    <source>
        <dbReference type="Proteomes" id="UP000253772"/>
    </source>
</evidence>
<dbReference type="Proteomes" id="UP000253772">
    <property type="component" value="Chromosome c1"/>
</dbReference>
<dbReference type="EMBL" id="CP037900">
    <property type="protein sequence ID" value="QBP09032.1"/>
    <property type="molecule type" value="Genomic_DNA"/>
</dbReference>
<dbReference type="RefSeq" id="WP_017512806.1">
    <property type="nucleotide sequence ID" value="NZ_CP037900.1"/>
</dbReference>
<dbReference type="AlphaFoldDB" id="A0A132HII6"/>
<organism evidence="1 2">
    <name type="scientific">Cupriavidus metallidurans</name>
    <dbReference type="NCBI Taxonomy" id="119219"/>
    <lineage>
        <taxon>Bacteria</taxon>
        <taxon>Pseudomonadati</taxon>
        <taxon>Pseudomonadota</taxon>
        <taxon>Betaproteobacteria</taxon>
        <taxon>Burkholderiales</taxon>
        <taxon>Burkholderiaceae</taxon>
        <taxon>Cupriavidus</taxon>
    </lineage>
</organism>